<dbReference type="RefSeq" id="WP_379573911.1">
    <property type="nucleotide sequence ID" value="NZ_JBHUFV010000033.1"/>
</dbReference>
<gene>
    <name evidence="1" type="ORF">ACFSKW_20630</name>
</gene>
<name>A0ABW4SW51_9ACTN</name>
<dbReference type="SUPFAM" id="SSF48452">
    <property type="entry name" value="TPR-like"/>
    <property type="match status" value="1"/>
</dbReference>
<keyword evidence="2" id="KW-1185">Reference proteome</keyword>
<dbReference type="InterPro" id="IPR011990">
    <property type="entry name" value="TPR-like_helical_dom_sf"/>
</dbReference>
<dbReference type="Gene3D" id="1.25.40.10">
    <property type="entry name" value="Tetratricopeptide repeat domain"/>
    <property type="match status" value="1"/>
</dbReference>
<reference evidence="2" key="1">
    <citation type="journal article" date="2019" name="Int. J. Syst. Evol. Microbiol.">
        <title>The Global Catalogue of Microorganisms (GCM) 10K type strain sequencing project: providing services to taxonomists for standard genome sequencing and annotation.</title>
        <authorList>
            <consortium name="The Broad Institute Genomics Platform"/>
            <consortium name="The Broad Institute Genome Sequencing Center for Infectious Disease"/>
            <person name="Wu L."/>
            <person name="Ma J."/>
        </authorList>
    </citation>
    <scope>NUCLEOTIDE SEQUENCE [LARGE SCALE GENOMIC DNA]</scope>
    <source>
        <strain evidence="2">ICMP 6774ER</strain>
    </source>
</reference>
<protein>
    <submittedName>
        <fullName evidence="1">Tetratricopeptide repeat protein</fullName>
    </submittedName>
</protein>
<dbReference type="EMBL" id="JBHUFV010000033">
    <property type="protein sequence ID" value="MFD1933872.1"/>
    <property type="molecule type" value="Genomic_DNA"/>
</dbReference>
<organism evidence="1 2">
    <name type="scientific">Nonomuraea mangrovi</name>
    <dbReference type="NCBI Taxonomy" id="2316207"/>
    <lineage>
        <taxon>Bacteria</taxon>
        <taxon>Bacillati</taxon>
        <taxon>Actinomycetota</taxon>
        <taxon>Actinomycetes</taxon>
        <taxon>Streptosporangiales</taxon>
        <taxon>Streptosporangiaceae</taxon>
        <taxon>Nonomuraea</taxon>
    </lineage>
</organism>
<sequence>MSADERIEQAGLLYERAVFGGDPAALAAADHELNAVEADLCLARGRIAHARFLDGGTEDPDELALFERAAELYEKLGDVRGHGESLFWVGIFHQVVRHDGATALPSLERSHELATLAGDKLTMSYALRHLGFAEHVAGRLAAARERLEESVRLRREIGFLPGVAANLVGLAYIASGEGRHDDVLQLLDEADSIAQSSGAHGITRQVAEARADLAG</sequence>
<evidence type="ECO:0000313" key="2">
    <source>
        <dbReference type="Proteomes" id="UP001597368"/>
    </source>
</evidence>
<evidence type="ECO:0000313" key="1">
    <source>
        <dbReference type="EMBL" id="MFD1933872.1"/>
    </source>
</evidence>
<dbReference type="Proteomes" id="UP001597368">
    <property type="component" value="Unassembled WGS sequence"/>
</dbReference>
<comment type="caution">
    <text evidence="1">The sequence shown here is derived from an EMBL/GenBank/DDBJ whole genome shotgun (WGS) entry which is preliminary data.</text>
</comment>
<proteinExistence type="predicted"/>
<accession>A0ABW4SW51</accession>